<keyword evidence="3" id="KW-0238">DNA-binding</keyword>
<keyword evidence="5" id="KW-0539">Nucleus</keyword>
<protein>
    <recommendedName>
        <fullName evidence="7">Zn(2)-C6 fungal-type domain-containing protein</fullName>
    </recommendedName>
</protein>
<dbReference type="InterPro" id="IPR036864">
    <property type="entry name" value="Zn2-C6_fun-type_DNA-bd_sf"/>
</dbReference>
<sequence length="643" mass="72918">MSEFLETSRSQSPPRRRRACEQCSKAKARCHFQASSSSCERCYKMTFSCTEQTSRGLRKPRQIRLHDRINNKDYEEQQTIISQSQLPNGDEISKQGNGSNPHNSSLIASLSTGTMDNPTSISVSNTEEEAGLNSLQVTRQLQTPQVTQLFDIPWPQADEILHLFQQKYVHHFPFVVLENGISARQLEQRQPFTLKAIMIIATPLSWQMTTAMKDGFFAHLGQRLFTDKDFNLDLLQCILLCIAWADICDLSSHQITNLTHIALGYAHNLAASGTPFTASRPENNPLVNIASSGRPAMPPQSGAIDAHRAFLGCVSVLSADSVRFGRQNPLSGPYVDICRSSLRQHPQCPTDFVLERYVRVMQLSDKISESFHTNTRHDGTKAYLALVEETARRLRPELDSIIESLGFDQQQFRWPSIGNVSTHEKSFRLAYNYLLVRLYEPVTRFEPAAMEAEDAPIESWHLCLTNCMSAAQGYLENLLATRPDAWYPYQSTIATKPIIFVMILAARLHLIKIPGWNAKLVYPEFDLSSIIDRFVSHLEEAEEMLKQDVEKFAYSTKPNSKLAEMMKSKRLAELAKKAKRVKELYEAERSRVVTNEPFSDGTRGPAIIAENEKSAGENWWPRQPQWFNGLYENSAWNFDDIGS</sequence>
<evidence type="ECO:0000256" key="2">
    <source>
        <dbReference type="ARBA" id="ARBA00023015"/>
    </source>
</evidence>
<feature type="domain" description="Zn(2)-C6 fungal-type" evidence="7">
    <location>
        <begin position="19"/>
        <end position="49"/>
    </location>
</feature>
<proteinExistence type="predicted"/>
<dbReference type="InterPro" id="IPR001138">
    <property type="entry name" value="Zn2Cys6_DnaBD"/>
</dbReference>
<dbReference type="PANTHER" id="PTHR31845:SF10">
    <property type="entry name" value="ZN(II)2CYS6 TRANSCRIPTION FACTOR (EUROFUNG)"/>
    <property type="match status" value="1"/>
</dbReference>
<evidence type="ECO:0000313" key="9">
    <source>
        <dbReference type="Proteomes" id="UP000801864"/>
    </source>
</evidence>
<dbReference type="EMBL" id="QLNT01000001">
    <property type="protein sequence ID" value="KAF3077209.1"/>
    <property type="molecule type" value="Genomic_DNA"/>
</dbReference>
<evidence type="ECO:0000256" key="1">
    <source>
        <dbReference type="ARBA" id="ARBA00004123"/>
    </source>
</evidence>
<name>A0A9P4XPG8_9HYPO</name>
<keyword evidence="2" id="KW-0805">Transcription regulation</keyword>
<keyword evidence="9" id="KW-1185">Reference proteome</keyword>
<dbReference type="PANTHER" id="PTHR31845">
    <property type="entry name" value="FINGER DOMAIN PROTEIN, PUTATIVE-RELATED"/>
    <property type="match status" value="1"/>
</dbReference>
<evidence type="ECO:0000256" key="4">
    <source>
        <dbReference type="ARBA" id="ARBA00023163"/>
    </source>
</evidence>
<dbReference type="SUPFAM" id="SSF57701">
    <property type="entry name" value="Zn2/Cys6 DNA-binding domain"/>
    <property type="match status" value="1"/>
</dbReference>
<gene>
    <name evidence="8" type="ORF">CFAM422_000761</name>
</gene>
<dbReference type="CDD" id="cd12148">
    <property type="entry name" value="fungal_TF_MHR"/>
    <property type="match status" value="1"/>
</dbReference>
<dbReference type="InterPro" id="IPR051089">
    <property type="entry name" value="prtT"/>
</dbReference>
<evidence type="ECO:0000256" key="6">
    <source>
        <dbReference type="SAM" id="MobiDB-lite"/>
    </source>
</evidence>
<dbReference type="GO" id="GO:0008270">
    <property type="term" value="F:zinc ion binding"/>
    <property type="evidence" value="ECO:0007669"/>
    <property type="project" value="InterPro"/>
</dbReference>
<dbReference type="Proteomes" id="UP000801864">
    <property type="component" value="Unassembled WGS sequence"/>
</dbReference>
<feature type="region of interest" description="Disordered" evidence="6">
    <location>
        <begin position="82"/>
        <end position="111"/>
    </location>
</feature>
<keyword evidence="4" id="KW-0804">Transcription</keyword>
<comment type="subcellular location">
    <subcellularLocation>
        <location evidence="1">Nucleus</location>
    </subcellularLocation>
</comment>
<dbReference type="GO" id="GO:0000981">
    <property type="term" value="F:DNA-binding transcription factor activity, RNA polymerase II-specific"/>
    <property type="evidence" value="ECO:0007669"/>
    <property type="project" value="InterPro"/>
</dbReference>
<dbReference type="AlphaFoldDB" id="A0A9P4XPG8"/>
<evidence type="ECO:0000313" key="8">
    <source>
        <dbReference type="EMBL" id="KAF3077209.1"/>
    </source>
</evidence>
<accession>A0A9P4XPG8</accession>
<dbReference type="PROSITE" id="PS00463">
    <property type="entry name" value="ZN2_CY6_FUNGAL_1"/>
    <property type="match status" value="1"/>
</dbReference>
<comment type="caution">
    <text evidence="8">The sequence shown here is derived from an EMBL/GenBank/DDBJ whole genome shotgun (WGS) entry which is preliminary data.</text>
</comment>
<organism evidence="8 9">
    <name type="scientific">Trichoderma lentiforme</name>
    <dbReference type="NCBI Taxonomy" id="1567552"/>
    <lineage>
        <taxon>Eukaryota</taxon>
        <taxon>Fungi</taxon>
        <taxon>Dikarya</taxon>
        <taxon>Ascomycota</taxon>
        <taxon>Pezizomycotina</taxon>
        <taxon>Sordariomycetes</taxon>
        <taxon>Hypocreomycetidae</taxon>
        <taxon>Hypocreales</taxon>
        <taxon>Hypocreaceae</taxon>
        <taxon>Trichoderma</taxon>
    </lineage>
</organism>
<reference evidence="8 9" key="1">
    <citation type="submission" date="2018-06" db="EMBL/GenBank/DDBJ databases">
        <title>Genome analysis of cellulolytic fungus Trichoderma lentiforme CFAM-422.</title>
        <authorList>
            <person name="Steindorff A.S."/>
            <person name="Formighieri E.F."/>
            <person name="Midorikawa G.E.O."/>
            <person name="Tamietti M.S."/>
            <person name="Ramos E.Z."/>
            <person name="Silva A.S."/>
            <person name="Bon E.P.S."/>
            <person name="Mendes T.D."/>
            <person name="Damaso M.C.T."/>
            <person name="Favaro L.C.L."/>
        </authorList>
    </citation>
    <scope>NUCLEOTIDE SEQUENCE [LARGE SCALE GENOMIC DNA]</scope>
    <source>
        <strain evidence="8 9">CFAM-422</strain>
    </source>
</reference>
<evidence type="ECO:0000256" key="3">
    <source>
        <dbReference type="ARBA" id="ARBA00023125"/>
    </source>
</evidence>
<evidence type="ECO:0000259" key="7">
    <source>
        <dbReference type="PROSITE" id="PS00463"/>
    </source>
</evidence>
<evidence type="ECO:0000256" key="5">
    <source>
        <dbReference type="ARBA" id="ARBA00023242"/>
    </source>
</evidence>
<feature type="compositionally biased region" description="Polar residues" evidence="6">
    <location>
        <begin position="94"/>
        <end position="111"/>
    </location>
</feature>
<dbReference type="GO" id="GO:0005634">
    <property type="term" value="C:nucleus"/>
    <property type="evidence" value="ECO:0007669"/>
    <property type="project" value="UniProtKB-SubCell"/>
</dbReference>
<dbReference type="GO" id="GO:0000976">
    <property type="term" value="F:transcription cis-regulatory region binding"/>
    <property type="evidence" value="ECO:0007669"/>
    <property type="project" value="TreeGrafter"/>
</dbReference>
<dbReference type="Gene3D" id="4.10.240.10">
    <property type="entry name" value="Zn(2)-C6 fungal-type DNA-binding domain"/>
    <property type="match status" value="1"/>
</dbReference>